<dbReference type="EMBL" id="CAQQ02125624">
    <property type="status" value="NOT_ANNOTATED_CDS"/>
    <property type="molecule type" value="Genomic_DNA"/>
</dbReference>
<proteinExistence type="predicted"/>
<keyword evidence="2" id="KW-1185">Reference proteome</keyword>
<reference evidence="2" key="1">
    <citation type="submission" date="2013-02" db="EMBL/GenBank/DDBJ databases">
        <authorList>
            <person name="Hughes D."/>
        </authorList>
    </citation>
    <scope>NUCLEOTIDE SEQUENCE</scope>
    <source>
        <strain>Durham</strain>
        <strain evidence="2">NC isolate 2 -- Noor lab</strain>
    </source>
</reference>
<name>T1GQR8_MEGSC</name>
<dbReference type="EMBL" id="CAQQ02125626">
    <property type="status" value="NOT_ANNOTATED_CDS"/>
    <property type="molecule type" value="Genomic_DNA"/>
</dbReference>
<evidence type="ECO:0000313" key="2">
    <source>
        <dbReference type="Proteomes" id="UP000015102"/>
    </source>
</evidence>
<dbReference type="EMBL" id="CAQQ02125625">
    <property type="status" value="NOT_ANNOTATED_CDS"/>
    <property type="molecule type" value="Genomic_DNA"/>
</dbReference>
<evidence type="ECO:0000313" key="1">
    <source>
        <dbReference type="EnsemblMetazoa" id="MESCA005982-PA"/>
    </source>
</evidence>
<dbReference type="HOGENOM" id="CLU_2925249_0_0_1"/>
<protein>
    <submittedName>
        <fullName evidence="1">Uncharacterized protein</fullName>
    </submittedName>
</protein>
<sequence>MPLKQCFVERATALIVLKINSIKVNFERWNSVCKADALHTKLCHLIIVLIHRAGSCVDLRN</sequence>
<dbReference type="EnsemblMetazoa" id="MESCA005982-RA">
    <property type="protein sequence ID" value="MESCA005982-PA"/>
    <property type="gene ID" value="MESCA005982"/>
</dbReference>
<dbReference type="AlphaFoldDB" id="T1GQR8"/>
<organism evidence="1 2">
    <name type="scientific">Megaselia scalaris</name>
    <name type="common">Humpbacked fly</name>
    <name type="synonym">Phora scalaris</name>
    <dbReference type="NCBI Taxonomy" id="36166"/>
    <lineage>
        <taxon>Eukaryota</taxon>
        <taxon>Metazoa</taxon>
        <taxon>Ecdysozoa</taxon>
        <taxon>Arthropoda</taxon>
        <taxon>Hexapoda</taxon>
        <taxon>Insecta</taxon>
        <taxon>Pterygota</taxon>
        <taxon>Neoptera</taxon>
        <taxon>Endopterygota</taxon>
        <taxon>Diptera</taxon>
        <taxon>Brachycera</taxon>
        <taxon>Muscomorpha</taxon>
        <taxon>Platypezoidea</taxon>
        <taxon>Phoridae</taxon>
        <taxon>Megaseliini</taxon>
        <taxon>Megaselia</taxon>
    </lineage>
</organism>
<reference evidence="1" key="2">
    <citation type="submission" date="2015-06" db="UniProtKB">
        <authorList>
            <consortium name="EnsemblMetazoa"/>
        </authorList>
    </citation>
    <scope>IDENTIFICATION</scope>
</reference>
<accession>T1GQR8</accession>
<dbReference type="Proteomes" id="UP000015102">
    <property type="component" value="Unassembled WGS sequence"/>
</dbReference>